<dbReference type="OrthoDB" id="9804790at2"/>
<dbReference type="KEGG" id="btrm:SAMEA390648703577"/>
<dbReference type="AlphaFoldDB" id="A0A157R4K1"/>
<evidence type="ECO:0000256" key="5">
    <source>
        <dbReference type="PIRSR" id="PIRSR000097-2"/>
    </source>
</evidence>
<evidence type="ECO:0000256" key="3">
    <source>
        <dbReference type="ARBA" id="ARBA00023002"/>
    </source>
</evidence>
<proteinExistence type="inferred from homology"/>
<dbReference type="PATRIC" id="fig|123899.6.peg.3578"/>
<dbReference type="PROSITE" id="PS00063">
    <property type="entry name" value="ALDOKETO_REDUCTASE_3"/>
    <property type="match status" value="1"/>
</dbReference>
<evidence type="ECO:0000256" key="6">
    <source>
        <dbReference type="PIRSR" id="PIRSR000097-3"/>
    </source>
</evidence>
<dbReference type="PIRSF" id="PIRSF000097">
    <property type="entry name" value="AKR"/>
    <property type="match status" value="1"/>
</dbReference>
<protein>
    <submittedName>
        <fullName evidence="8">Oxidoreductase</fullName>
        <ecNumber evidence="8">1.1.1.274</ecNumber>
    </submittedName>
</protein>
<dbReference type="EC" id="1.1.1.274" evidence="8"/>
<keyword evidence="9" id="KW-1185">Reference proteome</keyword>
<dbReference type="Gene3D" id="3.20.20.100">
    <property type="entry name" value="NADP-dependent oxidoreductase domain"/>
    <property type="match status" value="1"/>
</dbReference>
<evidence type="ECO:0000256" key="2">
    <source>
        <dbReference type="ARBA" id="ARBA00022857"/>
    </source>
</evidence>
<gene>
    <name evidence="8" type="primary">dkgA</name>
    <name evidence="8" type="ORF">SAMEA3906487_03577</name>
</gene>
<dbReference type="PRINTS" id="PR00069">
    <property type="entry name" value="ALDKETRDTASE"/>
</dbReference>
<name>A0A157R4K1_9BORD</name>
<sequence>MTPFATLVPLNDGNAMPQLGLGVWQVRDEQAAEIVATALQTGYRSVDTAAIYRNEAGVGEGLRASGLPRSELFVTTKLWNDSHARAPQALEDSLRRLGLDYVDLYLIHWPMAGGETFLQAWEDMIRLRQAGLARAIGVSNFTAGQLKRLMQCSDVIPAVNQIELHPGFAQRELRAFHADYGIATESWSPLGQGQALQHPVIVQIAQALGRTPAQVVLRWHLQNGLVAIPKSVTPQRIRENFAVFDFTLDEAAMQAIDALEQGPRLGPDPDVFRG</sequence>
<keyword evidence="3 8" id="KW-0560">Oxidoreductase</keyword>
<dbReference type="InterPro" id="IPR018170">
    <property type="entry name" value="Aldo/ket_reductase_CS"/>
</dbReference>
<dbReference type="InterPro" id="IPR036812">
    <property type="entry name" value="NAD(P)_OxRdtase_dom_sf"/>
</dbReference>
<organism evidence="8 9">
    <name type="scientific">Bordetella trematum</name>
    <dbReference type="NCBI Taxonomy" id="123899"/>
    <lineage>
        <taxon>Bacteria</taxon>
        <taxon>Pseudomonadati</taxon>
        <taxon>Pseudomonadota</taxon>
        <taxon>Betaproteobacteria</taxon>
        <taxon>Burkholderiales</taxon>
        <taxon>Alcaligenaceae</taxon>
        <taxon>Bordetella</taxon>
    </lineage>
</organism>
<dbReference type="FunFam" id="3.20.20.100:FF:000015">
    <property type="entry name" value="Oxidoreductase, aldo/keto reductase family"/>
    <property type="match status" value="1"/>
</dbReference>
<dbReference type="eggNOG" id="COG0656">
    <property type="taxonomic scope" value="Bacteria"/>
</dbReference>
<evidence type="ECO:0000313" key="9">
    <source>
        <dbReference type="Proteomes" id="UP000076825"/>
    </source>
</evidence>
<feature type="site" description="Lowers pKa of active site Tyr" evidence="6">
    <location>
        <position position="77"/>
    </location>
</feature>
<dbReference type="EMBL" id="LT546645">
    <property type="protein sequence ID" value="SAI73236.1"/>
    <property type="molecule type" value="Genomic_DNA"/>
</dbReference>
<evidence type="ECO:0000313" key="8">
    <source>
        <dbReference type="EMBL" id="SAI73236.1"/>
    </source>
</evidence>
<dbReference type="PANTHER" id="PTHR43827:SF3">
    <property type="entry name" value="NADP-DEPENDENT OXIDOREDUCTASE DOMAIN-CONTAINING PROTEIN"/>
    <property type="match status" value="1"/>
</dbReference>
<feature type="domain" description="NADP-dependent oxidoreductase" evidence="7">
    <location>
        <begin position="19"/>
        <end position="260"/>
    </location>
</feature>
<reference evidence="8 9" key="1">
    <citation type="submission" date="2016-04" db="EMBL/GenBank/DDBJ databases">
        <authorList>
            <consortium name="Pathogen Informatics"/>
        </authorList>
    </citation>
    <scope>NUCLEOTIDE SEQUENCE [LARGE SCALE GENOMIC DNA]</scope>
    <source>
        <strain evidence="8 9">H044680328</strain>
    </source>
</reference>
<comment type="similarity">
    <text evidence="1">Belongs to the aldo/keto reductase family.</text>
</comment>
<dbReference type="PROSITE" id="PS00062">
    <property type="entry name" value="ALDOKETO_REDUCTASE_2"/>
    <property type="match status" value="1"/>
</dbReference>
<evidence type="ECO:0000259" key="7">
    <source>
        <dbReference type="Pfam" id="PF00248"/>
    </source>
</evidence>
<dbReference type="GeneID" id="56589188"/>
<evidence type="ECO:0000256" key="1">
    <source>
        <dbReference type="ARBA" id="ARBA00007905"/>
    </source>
</evidence>
<feature type="active site" description="Proton donor" evidence="4">
    <location>
        <position position="52"/>
    </location>
</feature>
<evidence type="ECO:0000256" key="4">
    <source>
        <dbReference type="PIRSR" id="PIRSR000097-1"/>
    </source>
</evidence>
<dbReference type="RefSeq" id="WP_063492340.1">
    <property type="nucleotide sequence ID" value="NZ_CP016340.1"/>
</dbReference>
<dbReference type="PANTHER" id="PTHR43827">
    <property type="entry name" value="2,5-DIKETO-D-GLUCONIC ACID REDUCTASE"/>
    <property type="match status" value="1"/>
</dbReference>
<dbReference type="STRING" id="123899.SAMEA3906487_03577"/>
<dbReference type="GO" id="GO:0050580">
    <property type="term" value="F:2,5-didehydrogluconate reductase activity"/>
    <property type="evidence" value="ECO:0007669"/>
    <property type="project" value="UniProtKB-EC"/>
</dbReference>
<dbReference type="InterPro" id="IPR023210">
    <property type="entry name" value="NADP_OxRdtase_dom"/>
</dbReference>
<dbReference type="InterPro" id="IPR020471">
    <property type="entry name" value="AKR"/>
</dbReference>
<accession>A0A157R4K1</accession>
<feature type="binding site" evidence="5">
    <location>
        <position position="108"/>
    </location>
    <ligand>
        <name>substrate</name>
    </ligand>
</feature>
<dbReference type="Pfam" id="PF00248">
    <property type="entry name" value="Aldo_ket_red"/>
    <property type="match status" value="1"/>
</dbReference>
<keyword evidence="2" id="KW-0521">NADP</keyword>
<dbReference type="PROSITE" id="PS00798">
    <property type="entry name" value="ALDOKETO_REDUCTASE_1"/>
    <property type="match status" value="1"/>
</dbReference>
<dbReference type="SUPFAM" id="SSF51430">
    <property type="entry name" value="NAD(P)-linked oxidoreductase"/>
    <property type="match status" value="1"/>
</dbReference>
<dbReference type="Proteomes" id="UP000076825">
    <property type="component" value="Chromosome 1"/>
</dbReference>